<accession>A0A4Z1PNH3</accession>
<reference evidence="1 2" key="1">
    <citation type="submission" date="2019-04" db="EMBL/GenBank/DDBJ databases">
        <title>High contiguity whole genome sequence and gene annotation resource for two Venturia nashicola isolates.</title>
        <authorList>
            <person name="Prokchorchik M."/>
            <person name="Won K."/>
            <person name="Lee Y."/>
            <person name="Choi E.D."/>
            <person name="Segonzac C."/>
            <person name="Sohn K.H."/>
        </authorList>
    </citation>
    <scope>NUCLEOTIDE SEQUENCE [LARGE SCALE GENOMIC DNA]</scope>
    <source>
        <strain evidence="1 2">PRI2</strain>
    </source>
</reference>
<dbReference type="EMBL" id="SNSC02000001">
    <property type="protein sequence ID" value="TID27729.1"/>
    <property type="molecule type" value="Genomic_DNA"/>
</dbReference>
<proteinExistence type="predicted"/>
<protein>
    <submittedName>
        <fullName evidence="1">Uncharacterized protein</fullName>
    </submittedName>
</protein>
<evidence type="ECO:0000313" key="1">
    <source>
        <dbReference type="EMBL" id="TID27729.1"/>
    </source>
</evidence>
<gene>
    <name evidence="1" type="ORF">E6O75_ATG00496</name>
</gene>
<dbReference type="Proteomes" id="UP000298493">
    <property type="component" value="Unassembled WGS sequence"/>
</dbReference>
<name>A0A4Z1PNH3_9PEZI</name>
<organism evidence="1 2">
    <name type="scientific">Venturia nashicola</name>
    <dbReference type="NCBI Taxonomy" id="86259"/>
    <lineage>
        <taxon>Eukaryota</taxon>
        <taxon>Fungi</taxon>
        <taxon>Dikarya</taxon>
        <taxon>Ascomycota</taxon>
        <taxon>Pezizomycotina</taxon>
        <taxon>Dothideomycetes</taxon>
        <taxon>Pleosporomycetidae</taxon>
        <taxon>Venturiales</taxon>
        <taxon>Venturiaceae</taxon>
        <taxon>Venturia</taxon>
    </lineage>
</organism>
<sequence length="70" mass="7715">MGIVGTWSLPARNQCLITGFVLLISSEDPPNVDGTSAFLIVTNKFFYGELRDYVEDGAFSNLPVMMRDAL</sequence>
<evidence type="ECO:0000313" key="2">
    <source>
        <dbReference type="Proteomes" id="UP000298493"/>
    </source>
</evidence>
<comment type="caution">
    <text evidence="1">The sequence shown here is derived from an EMBL/GenBank/DDBJ whole genome shotgun (WGS) entry which is preliminary data.</text>
</comment>
<keyword evidence="2" id="KW-1185">Reference proteome</keyword>
<dbReference type="AlphaFoldDB" id="A0A4Z1PNH3"/>